<proteinExistence type="predicted"/>
<accession>A0A382GJD6</accession>
<evidence type="ECO:0000313" key="2">
    <source>
        <dbReference type="EMBL" id="SVB75002.1"/>
    </source>
</evidence>
<gene>
    <name evidence="2" type="ORF">METZ01_LOCUS227856</name>
</gene>
<evidence type="ECO:0000256" key="1">
    <source>
        <dbReference type="SAM" id="Phobius"/>
    </source>
</evidence>
<keyword evidence="1" id="KW-1133">Transmembrane helix</keyword>
<reference evidence="2" key="1">
    <citation type="submission" date="2018-05" db="EMBL/GenBank/DDBJ databases">
        <authorList>
            <person name="Lanie J.A."/>
            <person name="Ng W.-L."/>
            <person name="Kazmierczak K.M."/>
            <person name="Andrzejewski T.M."/>
            <person name="Davidsen T.M."/>
            <person name="Wayne K.J."/>
            <person name="Tettelin H."/>
            <person name="Glass J.I."/>
            <person name="Rusch D."/>
            <person name="Podicherti R."/>
            <person name="Tsui H.-C.T."/>
            <person name="Winkler M.E."/>
        </authorList>
    </citation>
    <scope>NUCLEOTIDE SEQUENCE</scope>
</reference>
<name>A0A382GJD6_9ZZZZ</name>
<dbReference type="EMBL" id="UINC01055758">
    <property type="protein sequence ID" value="SVB75002.1"/>
    <property type="molecule type" value="Genomic_DNA"/>
</dbReference>
<feature type="transmembrane region" description="Helical" evidence="1">
    <location>
        <begin position="29"/>
        <end position="47"/>
    </location>
</feature>
<organism evidence="2">
    <name type="scientific">marine metagenome</name>
    <dbReference type="NCBI Taxonomy" id="408172"/>
    <lineage>
        <taxon>unclassified sequences</taxon>
        <taxon>metagenomes</taxon>
        <taxon>ecological metagenomes</taxon>
    </lineage>
</organism>
<sequence>MGIPDEDFDYDGFVEREFGEEKPSVKPQGLHWFWWLIGLGLLAALIMQ</sequence>
<keyword evidence="1" id="KW-0472">Membrane</keyword>
<protein>
    <submittedName>
        <fullName evidence="2">Uncharacterized protein</fullName>
    </submittedName>
</protein>
<keyword evidence="1" id="KW-0812">Transmembrane</keyword>
<dbReference type="AlphaFoldDB" id="A0A382GJD6"/>